<name>A0ABV7EJL8_9GAMM</name>
<keyword evidence="2" id="KW-1185">Reference proteome</keyword>
<comment type="caution">
    <text evidence="1">The sequence shown here is derived from an EMBL/GenBank/DDBJ whole genome shotgun (WGS) entry which is preliminary data.</text>
</comment>
<reference evidence="2" key="1">
    <citation type="journal article" date="2019" name="Int. J. Syst. Evol. Microbiol.">
        <title>The Global Catalogue of Microorganisms (GCM) 10K type strain sequencing project: providing services to taxonomists for standard genome sequencing and annotation.</title>
        <authorList>
            <consortium name="The Broad Institute Genomics Platform"/>
            <consortium name="The Broad Institute Genome Sequencing Center for Infectious Disease"/>
            <person name="Wu L."/>
            <person name="Ma J."/>
        </authorList>
    </citation>
    <scope>NUCLEOTIDE SEQUENCE [LARGE SCALE GENOMIC DNA]</scope>
    <source>
        <strain evidence="2">KCTC 52640</strain>
    </source>
</reference>
<proteinExistence type="predicted"/>
<dbReference type="EMBL" id="JBHRSS010000001">
    <property type="protein sequence ID" value="MFC3102919.1"/>
    <property type="molecule type" value="Genomic_DNA"/>
</dbReference>
<dbReference type="Proteomes" id="UP001595462">
    <property type="component" value="Unassembled WGS sequence"/>
</dbReference>
<evidence type="ECO:0000313" key="2">
    <source>
        <dbReference type="Proteomes" id="UP001595462"/>
    </source>
</evidence>
<organism evidence="1 2">
    <name type="scientific">Salinisphaera aquimarina</name>
    <dbReference type="NCBI Taxonomy" id="2094031"/>
    <lineage>
        <taxon>Bacteria</taxon>
        <taxon>Pseudomonadati</taxon>
        <taxon>Pseudomonadota</taxon>
        <taxon>Gammaproteobacteria</taxon>
        <taxon>Salinisphaerales</taxon>
        <taxon>Salinisphaeraceae</taxon>
        <taxon>Salinisphaera</taxon>
    </lineage>
</organism>
<accession>A0ABV7EJL8</accession>
<evidence type="ECO:0000313" key="1">
    <source>
        <dbReference type="EMBL" id="MFC3102919.1"/>
    </source>
</evidence>
<sequence length="207" mass="24320">MNKNGDVRRIMTQRDFEAGVTCAGGSIEHQDVMAWARNAHIDQRPPDERIGDQDDPYMLRWFVQRKYRLFDTQAGDLLRRLWCIDGQQLENGYVHRFIRSDEDRALHDHPWPWVTVLLDGTYWEHLPADPNDPAGPTKREKRSPGDIVVRRDAARPHRIEIEEGCPVTTLFLTAEKTREWGFWCSQGWRHWRDFVAPDELGRTRGCD</sequence>
<protein>
    <submittedName>
        <fullName evidence="1">Uncharacterized protein</fullName>
    </submittedName>
</protein>
<gene>
    <name evidence="1" type="ORF">ACFOSU_03340</name>
</gene>
<dbReference type="RefSeq" id="WP_380686385.1">
    <property type="nucleotide sequence ID" value="NZ_JBHRSS010000001.1"/>
</dbReference>